<dbReference type="Pfam" id="PF03540">
    <property type="entry name" value="TAF10"/>
    <property type="match status" value="1"/>
</dbReference>
<dbReference type="Gene3D" id="3.30.930.10">
    <property type="entry name" value="Bira Bifunctional Protein, Domain 2"/>
    <property type="match status" value="1"/>
</dbReference>
<proteinExistence type="inferred from homology"/>
<evidence type="ECO:0000256" key="3">
    <source>
        <dbReference type="ARBA" id="ARBA00023163"/>
    </source>
</evidence>
<evidence type="ECO:0000256" key="4">
    <source>
        <dbReference type="ARBA" id="ARBA00023242"/>
    </source>
</evidence>
<keyword evidence="3" id="KW-0804">Transcription</keyword>
<keyword evidence="4" id="KW-0539">Nucleus</keyword>
<accession>A0ABR1DZQ2</accession>
<organism evidence="6 7">
    <name type="scientific">Necator americanus</name>
    <name type="common">Human hookworm</name>
    <dbReference type="NCBI Taxonomy" id="51031"/>
    <lineage>
        <taxon>Eukaryota</taxon>
        <taxon>Metazoa</taxon>
        <taxon>Ecdysozoa</taxon>
        <taxon>Nematoda</taxon>
        <taxon>Chromadorea</taxon>
        <taxon>Rhabditida</taxon>
        <taxon>Rhabditina</taxon>
        <taxon>Rhabditomorpha</taxon>
        <taxon>Strongyloidea</taxon>
        <taxon>Ancylostomatidae</taxon>
        <taxon>Bunostominae</taxon>
        <taxon>Necator</taxon>
    </lineage>
</organism>
<evidence type="ECO:0008006" key="8">
    <source>
        <dbReference type="Google" id="ProtNLM"/>
    </source>
</evidence>
<protein>
    <recommendedName>
        <fullName evidence="8">Transcription initiation factor TFIID subunit</fullName>
    </recommendedName>
</protein>
<comment type="subcellular location">
    <subcellularLocation>
        <location evidence="1">Nucleus</location>
    </subcellularLocation>
</comment>
<dbReference type="InterPro" id="IPR045864">
    <property type="entry name" value="aa-tRNA-synth_II/BPL/LPL"/>
</dbReference>
<gene>
    <name evidence="6" type="primary">Necator_chrV.g18871</name>
    <name evidence="6" type="ORF">RB195_014080</name>
</gene>
<evidence type="ECO:0000256" key="5">
    <source>
        <dbReference type="ARBA" id="ARBA00025730"/>
    </source>
</evidence>
<sequence>MADDQYGGENGVMNNAQYHEYHHHQQIPQRNIVVNRSGLQNEPSVSVVRDDIQRPLSMLHQNLIQGNVQESSNINMRDFINELEDYVPTIPDAVTMHFMRSCGCDCSDPRIVRLVALATQKYVSDIILDAMQQARMKGLGQTKKGTKETRYCLTNDILEPVLKEYVVRQMSHLAARYTGRGDVHVVDPSVDLRYIFENAGRLRRSIEERRSDVNIPELKEKYEAWWAKYEAWTAATATNQPKETLAAAKKAMRDQQGGLLGALALPNFVHEVGTKEKAMLKPSKHREYLTQKGHIRVDKKIGVVHLVGYPVLLRNNLKDQLLEMFEDAVLVSPSCFARAAILEGVNVPMKDFVRFTDGSDNFPTTYLVGHSLHSLVSLFVRSQFLEQKNKWPITVQSAGASYYAKKGVVDLAYSRQRLKHCVVSMSVNDEQMDTFANDSMNKIGALLDEGLMLDVKARKVMGKELRNYETQAIVFEDKGLEVARISRIGDYISRRLNITVDSGNFVRMTYVETDVDRVLARLIDGLVDGKDVPKNIREAVRRYDIV</sequence>
<dbReference type="PANTHER" id="PTHR21242">
    <property type="entry name" value="TRANSCRIPTION INITIATION FACTOR TFIID SUBUNIT 10"/>
    <property type="match status" value="1"/>
</dbReference>
<dbReference type="EMBL" id="JAVFWL010000005">
    <property type="protein sequence ID" value="KAK6755490.1"/>
    <property type="molecule type" value="Genomic_DNA"/>
</dbReference>
<dbReference type="InterPro" id="IPR003923">
    <property type="entry name" value="TAF10"/>
</dbReference>
<dbReference type="Proteomes" id="UP001303046">
    <property type="component" value="Unassembled WGS sequence"/>
</dbReference>
<evidence type="ECO:0000256" key="2">
    <source>
        <dbReference type="ARBA" id="ARBA00023015"/>
    </source>
</evidence>
<keyword evidence="7" id="KW-1185">Reference proteome</keyword>
<evidence type="ECO:0000313" key="7">
    <source>
        <dbReference type="Proteomes" id="UP001303046"/>
    </source>
</evidence>
<dbReference type="PANTHER" id="PTHR21242:SF0">
    <property type="entry name" value="TRANSCRIPTION INITIATION FACTOR TFIID SUBUNIT 10"/>
    <property type="match status" value="1"/>
</dbReference>
<reference evidence="6 7" key="1">
    <citation type="submission" date="2023-08" db="EMBL/GenBank/DDBJ databases">
        <title>A Necator americanus chromosomal reference genome.</title>
        <authorList>
            <person name="Ilik V."/>
            <person name="Petrzelkova K.J."/>
            <person name="Pardy F."/>
            <person name="Fuh T."/>
            <person name="Niatou-Singa F.S."/>
            <person name="Gouil Q."/>
            <person name="Baker L."/>
            <person name="Ritchie M.E."/>
            <person name="Jex A.R."/>
            <person name="Gazzola D."/>
            <person name="Li H."/>
            <person name="Toshio Fujiwara R."/>
            <person name="Zhan B."/>
            <person name="Aroian R.V."/>
            <person name="Pafco B."/>
            <person name="Schwarz E.M."/>
        </authorList>
    </citation>
    <scope>NUCLEOTIDE SEQUENCE [LARGE SCALE GENOMIC DNA]</scope>
    <source>
        <strain evidence="6 7">Aroian</strain>
        <tissue evidence="6">Whole animal</tissue>
    </source>
</reference>
<evidence type="ECO:0000313" key="6">
    <source>
        <dbReference type="EMBL" id="KAK6755490.1"/>
    </source>
</evidence>
<evidence type="ECO:0000256" key="1">
    <source>
        <dbReference type="ARBA" id="ARBA00004123"/>
    </source>
</evidence>
<name>A0ABR1DZQ2_NECAM</name>
<comment type="similarity">
    <text evidence="5">Belongs to the TAF10 family.</text>
</comment>
<dbReference type="CDD" id="cd07982">
    <property type="entry name" value="HFD_TAF10"/>
    <property type="match status" value="1"/>
</dbReference>
<comment type="caution">
    <text evidence="6">The sequence shown here is derived from an EMBL/GenBank/DDBJ whole genome shotgun (WGS) entry which is preliminary data.</text>
</comment>
<dbReference type="PRINTS" id="PR01443">
    <property type="entry name" value="TFIID30KDSUB"/>
</dbReference>
<keyword evidence="2" id="KW-0805">Transcription regulation</keyword>